<dbReference type="KEGG" id="kpin:30170691"/>
<sequence length="587" mass="65012">MSIVLYDVKKSTATADPPSHKLNSVVLTHVSAYSILTQSYKFPFDPAFQTSNHPKLLQESKISSIDELSTNEITPDTMTSKSTQNQEPQQSKDPKGNTGRKTPTNTQASQSQNAAQGANASPLQQQPTWTTDPQIKPSGKNANGPQPNGNNSTHFAPEFGPGPASAKPHDIIGKAMNEQKPSQGDINGDKKPHSRNEPPFQAPEGHRNGKNPFAQAQKQPNKKVAIPTTEQRPVDPRMTARHNQQSNHPIRDTFMDVRPHAAVGEHFDHLEDDFDQFSDSITQDPGSDPLYEDPSYQDVLDEKRQAGPTIASRSAQVSDTNQLSYGKKQREALAQPLQRSSTFQIPGYGNIAQQQTQSKPTTNNAFASRELGKAPQDPRRLAHVGRGPTEPGHYQAFLSQDSITGGNGYFNDHLDRHGGAVPKRSAAPQTLQKTRQYQPFESTFNFTPSTDHSRVEELPEPYLEPRFKIPAQLQDHYGIIANTDREGIFEKVLQGTDGKGWQPNWSDVKKGYTAIRALMNESNEHYLQVEAALRQLIDLKDIELKRKTGLTERYAGAGAHLSDQCQSMQQATRNSQNKRRRIGGGVE</sequence>
<feature type="region of interest" description="Disordered" evidence="1">
    <location>
        <begin position="271"/>
        <end position="336"/>
    </location>
</feature>
<feature type="compositionally biased region" description="Polar residues" evidence="1">
    <location>
        <begin position="122"/>
        <end position="133"/>
    </location>
</feature>
<reference evidence="3" key="2">
    <citation type="submission" date="2013-07" db="EMBL/GenBank/DDBJ databases">
        <authorList>
            <consortium name="The Broad Institute Genome Sequencing Platform"/>
            <person name="Cuomo C."/>
            <person name="Litvintseva A."/>
            <person name="Chen Y."/>
            <person name="Heitman J."/>
            <person name="Sun S."/>
            <person name="Springer D."/>
            <person name="Dromer F."/>
            <person name="Young S.K."/>
            <person name="Zeng Q."/>
            <person name="Gargeya S."/>
            <person name="Fitzgerald M."/>
            <person name="Abouelleil A."/>
            <person name="Alvarado L."/>
            <person name="Berlin A.M."/>
            <person name="Chapman S.B."/>
            <person name="Dewar J."/>
            <person name="Goldberg J."/>
            <person name="Griggs A."/>
            <person name="Gujja S."/>
            <person name="Hansen M."/>
            <person name="Howarth C."/>
            <person name="Imamovic A."/>
            <person name="Larimer J."/>
            <person name="McCowan C."/>
            <person name="Murphy C."/>
            <person name="Pearson M."/>
            <person name="Priest M."/>
            <person name="Roberts A."/>
            <person name="Saif S."/>
            <person name="Shea T."/>
            <person name="Sykes S."/>
            <person name="Wortman J."/>
            <person name="Nusbaum C."/>
            <person name="Birren B."/>
        </authorList>
    </citation>
    <scope>NUCLEOTIDE SEQUENCE</scope>
    <source>
        <strain evidence="3">CBS 10737</strain>
    </source>
</reference>
<reference evidence="3" key="4">
    <citation type="submission" date="2024-02" db="EMBL/GenBank/DDBJ databases">
        <title>Comparative genomics of Cryptococcus and Kwoniella reveals pathogenesis evolution and contrasting modes of karyotype evolution via chromosome fusion or intercentromeric recombination.</title>
        <authorList>
            <person name="Coelho M.A."/>
            <person name="David-Palma M."/>
            <person name="Shea T."/>
            <person name="Bowers K."/>
            <person name="McGinley-Smith S."/>
            <person name="Mohammad A.W."/>
            <person name="Gnirke A."/>
            <person name="Yurkov A.M."/>
            <person name="Nowrousian M."/>
            <person name="Sun S."/>
            <person name="Cuomo C.A."/>
            <person name="Heitman J."/>
        </authorList>
    </citation>
    <scope>NUCLEOTIDE SEQUENCE</scope>
    <source>
        <strain evidence="3">CBS 10737</strain>
    </source>
</reference>
<reference evidence="2" key="1">
    <citation type="submission" date="2013-07" db="EMBL/GenBank/DDBJ databases">
        <title>The Genome Sequence of Cryptococcus pinus CBS10737.</title>
        <authorList>
            <consortium name="The Broad Institute Genome Sequencing Platform"/>
            <person name="Cuomo C."/>
            <person name="Litvintseva A."/>
            <person name="Chen Y."/>
            <person name="Heitman J."/>
            <person name="Sun S."/>
            <person name="Springer D."/>
            <person name="Dromer F."/>
            <person name="Young S.K."/>
            <person name="Zeng Q."/>
            <person name="Gargeya S."/>
            <person name="Fitzgerald M."/>
            <person name="Abouelleil A."/>
            <person name="Alvarado L."/>
            <person name="Berlin A.M."/>
            <person name="Chapman S.B."/>
            <person name="Dewar J."/>
            <person name="Goldberg J."/>
            <person name="Griggs A."/>
            <person name="Gujja S."/>
            <person name="Hansen M."/>
            <person name="Howarth C."/>
            <person name="Imamovic A."/>
            <person name="Larimer J."/>
            <person name="McCowan C."/>
            <person name="Murphy C."/>
            <person name="Pearson M."/>
            <person name="Priest M."/>
            <person name="Roberts A."/>
            <person name="Saif S."/>
            <person name="Shea T."/>
            <person name="Sykes S."/>
            <person name="Wortman J."/>
            <person name="Nusbaum C."/>
            <person name="Birren B."/>
        </authorList>
    </citation>
    <scope>NUCLEOTIDE SEQUENCE [LARGE SCALE GENOMIC DNA]</scope>
    <source>
        <strain evidence="2">CBS 10737</strain>
    </source>
</reference>
<dbReference type="Proteomes" id="UP000094020">
    <property type="component" value="Chromosome 6"/>
</dbReference>
<dbReference type="RefSeq" id="XP_019012826.1">
    <property type="nucleotide sequence ID" value="XM_019154086.1"/>
</dbReference>
<evidence type="ECO:0000313" key="2">
    <source>
        <dbReference type="EMBL" id="OCF51607.1"/>
    </source>
</evidence>
<name>A0A1B9I7U8_9TREE</name>
<evidence type="ECO:0000256" key="1">
    <source>
        <dbReference type="SAM" id="MobiDB-lite"/>
    </source>
</evidence>
<evidence type="ECO:0000313" key="3">
    <source>
        <dbReference type="EMBL" id="WWC70831.1"/>
    </source>
</evidence>
<feature type="compositionally biased region" description="Basic and acidic residues" evidence="1">
    <location>
        <begin position="187"/>
        <end position="196"/>
    </location>
</feature>
<feature type="region of interest" description="Disordered" evidence="1">
    <location>
        <begin position="62"/>
        <end position="252"/>
    </location>
</feature>
<feature type="region of interest" description="Disordered" evidence="1">
    <location>
        <begin position="565"/>
        <end position="587"/>
    </location>
</feature>
<feature type="compositionally biased region" description="Low complexity" evidence="1">
    <location>
        <begin position="104"/>
        <end position="121"/>
    </location>
</feature>
<dbReference type="GeneID" id="30170691"/>
<accession>A0A1B9I7U8</accession>
<evidence type="ECO:0000313" key="4">
    <source>
        <dbReference type="Proteomes" id="UP000094020"/>
    </source>
</evidence>
<organism evidence="2">
    <name type="scientific">Kwoniella pini CBS 10737</name>
    <dbReference type="NCBI Taxonomy" id="1296096"/>
    <lineage>
        <taxon>Eukaryota</taxon>
        <taxon>Fungi</taxon>
        <taxon>Dikarya</taxon>
        <taxon>Basidiomycota</taxon>
        <taxon>Agaricomycotina</taxon>
        <taxon>Tremellomycetes</taxon>
        <taxon>Tremellales</taxon>
        <taxon>Cryptococcaceae</taxon>
        <taxon>Kwoniella</taxon>
    </lineage>
</organism>
<feature type="compositionally biased region" description="Polar residues" evidence="1">
    <location>
        <begin position="565"/>
        <end position="575"/>
    </location>
</feature>
<protein>
    <submittedName>
        <fullName evidence="2">Uncharacterized protein</fullName>
    </submittedName>
</protein>
<proteinExistence type="predicted"/>
<feature type="compositionally biased region" description="Basic and acidic residues" evidence="1">
    <location>
        <begin position="370"/>
        <end position="380"/>
    </location>
</feature>
<feature type="compositionally biased region" description="Polar residues" evidence="1">
    <location>
        <begin position="62"/>
        <end position="89"/>
    </location>
</feature>
<feature type="compositionally biased region" description="Polar residues" evidence="1">
    <location>
        <begin position="311"/>
        <end position="324"/>
    </location>
</feature>
<dbReference type="OrthoDB" id="10638248at2759"/>
<reference evidence="2" key="3">
    <citation type="submission" date="2016-07" db="EMBL/GenBank/DDBJ databases">
        <title>Evolution of pathogenesis and genome organization in the Tremellales.</title>
        <authorList>
            <person name="Cuomo C."/>
            <person name="Litvintseva A."/>
            <person name="Heitman J."/>
            <person name="Chen Y."/>
            <person name="Sun S."/>
            <person name="Springer D."/>
            <person name="Dromer F."/>
            <person name="Young S."/>
            <person name="Zeng Q."/>
            <person name="Chapman S."/>
            <person name="Gujja S."/>
            <person name="Saif S."/>
            <person name="Birren B."/>
        </authorList>
    </citation>
    <scope>NUCLEOTIDE SEQUENCE</scope>
    <source>
        <strain evidence="2">CBS 10737</strain>
    </source>
</reference>
<dbReference type="AlphaFoldDB" id="A0A1B9I7U8"/>
<feature type="region of interest" description="Disordered" evidence="1">
    <location>
        <begin position="408"/>
        <end position="432"/>
    </location>
</feature>
<dbReference type="EMBL" id="KV700115">
    <property type="protein sequence ID" value="OCF51607.1"/>
    <property type="molecule type" value="Genomic_DNA"/>
</dbReference>
<feature type="compositionally biased region" description="Polar residues" evidence="1">
    <location>
        <begin position="140"/>
        <end position="154"/>
    </location>
</feature>
<feature type="compositionally biased region" description="Basic residues" evidence="1">
    <location>
        <begin position="576"/>
        <end position="587"/>
    </location>
</feature>
<dbReference type="EMBL" id="CP144524">
    <property type="protein sequence ID" value="WWC70831.1"/>
    <property type="molecule type" value="Genomic_DNA"/>
</dbReference>
<keyword evidence="4" id="KW-1185">Reference proteome</keyword>
<gene>
    <name evidence="2" type="ORF">I206_02322</name>
    <name evidence="3" type="ORF">I206_104783</name>
</gene>
<feature type="region of interest" description="Disordered" evidence="1">
    <location>
        <begin position="369"/>
        <end position="394"/>
    </location>
</feature>